<keyword evidence="9 10" id="KW-0472">Membrane</keyword>
<dbReference type="PROSITE" id="PS00872">
    <property type="entry name" value="NA_GALACTOSIDE_SYMP"/>
    <property type="match status" value="1"/>
</dbReference>
<evidence type="ECO:0000256" key="6">
    <source>
        <dbReference type="ARBA" id="ARBA00022692"/>
    </source>
</evidence>
<feature type="transmembrane region" description="Helical" evidence="10">
    <location>
        <begin position="247"/>
        <end position="268"/>
    </location>
</feature>
<dbReference type="PANTHER" id="PTHR19432">
    <property type="entry name" value="SUGAR TRANSPORTER"/>
    <property type="match status" value="1"/>
</dbReference>
<evidence type="ECO:0000256" key="5">
    <source>
        <dbReference type="ARBA" id="ARBA00022597"/>
    </source>
</evidence>
<dbReference type="GO" id="GO:0016020">
    <property type="term" value="C:membrane"/>
    <property type="evidence" value="ECO:0007669"/>
    <property type="project" value="UniProtKB-SubCell"/>
</dbReference>
<evidence type="ECO:0000313" key="11">
    <source>
        <dbReference type="EMBL" id="KAK8934464.1"/>
    </source>
</evidence>
<dbReference type="AlphaFoldDB" id="A0AAP0BAJ5"/>
<keyword evidence="6 10" id="KW-0812">Transmembrane</keyword>
<feature type="transmembrane region" description="Helical" evidence="10">
    <location>
        <begin position="318"/>
        <end position="337"/>
    </location>
</feature>
<dbReference type="EMBL" id="JBBWWQ010000012">
    <property type="protein sequence ID" value="KAK8934464.1"/>
    <property type="molecule type" value="Genomic_DNA"/>
</dbReference>
<feature type="transmembrane region" description="Helical" evidence="10">
    <location>
        <begin position="275"/>
        <end position="298"/>
    </location>
</feature>
<evidence type="ECO:0000256" key="7">
    <source>
        <dbReference type="ARBA" id="ARBA00022847"/>
    </source>
</evidence>
<feature type="transmembrane region" description="Helical" evidence="10">
    <location>
        <begin position="51"/>
        <end position="74"/>
    </location>
</feature>
<gene>
    <name evidence="11" type="primary">SUT1</name>
    <name evidence="11" type="ORF">KSP39_PZI015146</name>
</gene>
<evidence type="ECO:0000256" key="10">
    <source>
        <dbReference type="SAM" id="Phobius"/>
    </source>
</evidence>
<evidence type="ECO:0000256" key="4">
    <source>
        <dbReference type="ARBA" id="ARBA00022448"/>
    </source>
</evidence>
<keyword evidence="12" id="KW-1185">Reference proteome</keyword>
<comment type="subcellular location">
    <subcellularLocation>
        <location evidence="1">Membrane</location>
        <topology evidence="1">Multi-pass membrane protein</topology>
    </subcellularLocation>
</comment>
<organism evidence="11 12">
    <name type="scientific">Platanthera zijinensis</name>
    <dbReference type="NCBI Taxonomy" id="2320716"/>
    <lineage>
        <taxon>Eukaryota</taxon>
        <taxon>Viridiplantae</taxon>
        <taxon>Streptophyta</taxon>
        <taxon>Embryophyta</taxon>
        <taxon>Tracheophyta</taxon>
        <taxon>Spermatophyta</taxon>
        <taxon>Magnoliopsida</taxon>
        <taxon>Liliopsida</taxon>
        <taxon>Asparagales</taxon>
        <taxon>Orchidaceae</taxon>
        <taxon>Orchidoideae</taxon>
        <taxon>Orchideae</taxon>
        <taxon>Orchidinae</taxon>
        <taxon>Platanthera</taxon>
    </lineage>
</organism>
<protein>
    <submittedName>
        <fullName evidence="11">Sucrose transport protein SUT1</fullName>
    </submittedName>
</protein>
<evidence type="ECO:0000256" key="2">
    <source>
        <dbReference type="ARBA" id="ARBA00004914"/>
    </source>
</evidence>
<feature type="transmembrane region" description="Helical" evidence="10">
    <location>
        <begin position="195"/>
        <end position="215"/>
    </location>
</feature>
<evidence type="ECO:0000256" key="9">
    <source>
        <dbReference type="ARBA" id="ARBA00023136"/>
    </source>
</evidence>
<reference evidence="11 12" key="1">
    <citation type="journal article" date="2022" name="Nat. Plants">
        <title>Genomes of leafy and leafless Platanthera orchids illuminate the evolution of mycoheterotrophy.</title>
        <authorList>
            <person name="Li M.H."/>
            <person name="Liu K.W."/>
            <person name="Li Z."/>
            <person name="Lu H.C."/>
            <person name="Ye Q.L."/>
            <person name="Zhang D."/>
            <person name="Wang J.Y."/>
            <person name="Li Y.F."/>
            <person name="Zhong Z.M."/>
            <person name="Liu X."/>
            <person name="Yu X."/>
            <person name="Liu D.K."/>
            <person name="Tu X.D."/>
            <person name="Liu B."/>
            <person name="Hao Y."/>
            <person name="Liao X.Y."/>
            <person name="Jiang Y.T."/>
            <person name="Sun W.H."/>
            <person name="Chen J."/>
            <person name="Chen Y.Q."/>
            <person name="Ai Y."/>
            <person name="Zhai J.W."/>
            <person name="Wu S.S."/>
            <person name="Zhou Z."/>
            <person name="Hsiao Y.Y."/>
            <person name="Wu W.L."/>
            <person name="Chen Y.Y."/>
            <person name="Lin Y.F."/>
            <person name="Hsu J.L."/>
            <person name="Li C.Y."/>
            <person name="Wang Z.W."/>
            <person name="Zhao X."/>
            <person name="Zhong W.Y."/>
            <person name="Ma X.K."/>
            <person name="Ma L."/>
            <person name="Huang J."/>
            <person name="Chen G.Z."/>
            <person name="Huang M.Z."/>
            <person name="Huang L."/>
            <person name="Peng D.H."/>
            <person name="Luo Y.B."/>
            <person name="Zou S.Q."/>
            <person name="Chen S.P."/>
            <person name="Lan S."/>
            <person name="Tsai W.C."/>
            <person name="Van de Peer Y."/>
            <person name="Liu Z.J."/>
        </authorList>
    </citation>
    <scope>NUCLEOTIDE SEQUENCE [LARGE SCALE GENOMIC DNA]</scope>
    <source>
        <strain evidence="11">Lor287</strain>
    </source>
</reference>
<comment type="pathway">
    <text evidence="2">Glycan biosynthesis; sucrose metabolism.</text>
</comment>
<dbReference type="InterPro" id="IPR018043">
    <property type="entry name" value="Na/Gal_symport_CS"/>
</dbReference>
<proteinExistence type="inferred from homology"/>
<dbReference type="GO" id="GO:0008506">
    <property type="term" value="F:sucrose:proton symporter activity"/>
    <property type="evidence" value="ECO:0007669"/>
    <property type="project" value="TreeGrafter"/>
</dbReference>
<evidence type="ECO:0000256" key="3">
    <source>
        <dbReference type="ARBA" id="ARBA00007134"/>
    </source>
</evidence>
<dbReference type="SUPFAM" id="SSF103473">
    <property type="entry name" value="MFS general substrate transporter"/>
    <property type="match status" value="1"/>
</dbReference>
<keyword evidence="7" id="KW-0769">Symport</keyword>
<dbReference type="Gene3D" id="1.20.1250.20">
    <property type="entry name" value="MFS general substrate transporter like domains"/>
    <property type="match status" value="1"/>
</dbReference>
<evidence type="ECO:0000256" key="1">
    <source>
        <dbReference type="ARBA" id="ARBA00004141"/>
    </source>
</evidence>
<dbReference type="GO" id="GO:0006814">
    <property type="term" value="P:sodium ion transport"/>
    <property type="evidence" value="ECO:0007669"/>
    <property type="project" value="InterPro"/>
</dbReference>
<feature type="transmembrane region" description="Helical" evidence="10">
    <location>
        <begin position="86"/>
        <end position="105"/>
    </location>
</feature>
<keyword evidence="4" id="KW-0813">Transport</keyword>
<keyword evidence="5" id="KW-0762">Sugar transport</keyword>
<comment type="similarity">
    <text evidence="3">Belongs to the glycoside-pentoside-hexuronide (GPH) cation symporter transporter (TC 2.A.2.4) family.</text>
</comment>
<feature type="transmembrane region" description="Helical" evidence="10">
    <location>
        <begin position="12"/>
        <end position="31"/>
    </location>
</feature>
<evidence type="ECO:0000256" key="8">
    <source>
        <dbReference type="ARBA" id="ARBA00022989"/>
    </source>
</evidence>
<keyword evidence="8 10" id="KW-1133">Transmembrane helix</keyword>
<dbReference type="InterPro" id="IPR036259">
    <property type="entry name" value="MFS_trans_sf"/>
</dbReference>
<dbReference type="Proteomes" id="UP001418222">
    <property type="component" value="Unassembled WGS sequence"/>
</dbReference>
<evidence type="ECO:0000313" key="12">
    <source>
        <dbReference type="Proteomes" id="UP001418222"/>
    </source>
</evidence>
<comment type="caution">
    <text evidence="11">The sequence shown here is derived from an EMBL/GenBank/DDBJ whole genome shotgun (WGS) entry which is preliminary data.</text>
</comment>
<sequence length="431" mass="46211">MELKDVTARRQISLTRLVFACTVAGGVQYGWALQLSLLTPYVQTLGLPHALASIMWLCGPVAGFVVGPSVGVWSDKCRSRFGRRRPFILAGCLLICCCVLVVGFSSDIGSALGDTKENCSTYVGPRWKAAIIYVVGFWVLDFSNNAVQILILICLTVTLVAAKEIPLHELDPEELEGSSGIFSFFKSLKSLPTGMPSVLCVTALTWLAWFPFILYDTDWMGREIFHGNPNGTKEEIDTYNRGVREGAFGLLLNSIVLGVTTVVLVPLCKKFSSKIMWVTGNFTVFLAMAAVTILSVISTHGYSGKINSAVAGPDGVKIGALVIFAALGFPLAILYSIPFASASQLAVDDGGTKQGLSIGVLNVSIVIPQVSLAQFLKGFCLVPTTGIVIFVIPRLWPVAHGPWPVAHGPCPWPVAHGPWPVAHGPWPVGVV</sequence>
<accession>A0AAP0BAJ5</accession>
<name>A0AAP0BAJ5_9ASPA</name>
<feature type="transmembrane region" description="Helical" evidence="10">
    <location>
        <begin position="145"/>
        <end position="162"/>
    </location>
</feature>
<dbReference type="PANTHER" id="PTHR19432:SF64">
    <property type="entry name" value="SUCROSE TRANSPORT PROTEIN SUT1"/>
    <property type="match status" value="1"/>
</dbReference>